<evidence type="ECO:0000256" key="1">
    <source>
        <dbReference type="ARBA" id="ARBA00006336"/>
    </source>
</evidence>
<feature type="region of interest" description="Disordered" evidence="3">
    <location>
        <begin position="1"/>
        <end position="23"/>
    </location>
</feature>
<dbReference type="PANTHER" id="PTHR43540:SF9">
    <property type="entry name" value="FAMILY HYDROLASE, PUTATIVE (AFU_ORTHOLOGUE AFUA_2G08700)-RELATED"/>
    <property type="match status" value="1"/>
</dbReference>
<dbReference type="RefSeq" id="XP_062635150.1">
    <property type="nucleotide sequence ID" value="XM_062781444.1"/>
</dbReference>
<comment type="caution">
    <text evidence="5">The sequence shown here is derived from an EMBL/GenBank/DDBJ whole genome shotgun (WGS) entry which is preliminary data.</text>
</comment>
<gene>
    <name evidence="5" type="ORF">C8A04DRAFT_30625</name>
</gene>
<protein>
    <submittedName>
        <fullName evidence="5">Isochorismatase-like protein</fullName>
    </submittedName>
</protein>
<comment type="similarity">
    <text evidence="1">Belongs to the isochorismatase family.</text>
</comment>
<dbReference type="InterPro" id="IPR036380">
    <property type="entry name" value="Isochorismatase-like_sf"/>
</dbReference>
<reference evidence="5" key="2">
    <citation type="submission" date="2023-05" db="EMBL/GenBank/DDBJ databases">
        <authorList>
            <consortium name="Lawrence Berkeley National Laboratory"/>
            <person name="Steindorff A."/>
            <person name="Hensen N."/>
            <person name="Bonometti L."/>
            <person name="Westerberg I."/>
            <person name="Brannstrom I.O."/>
            <person name="Guillou S."/>
            <person name="Cros-Aarteil S."/>
            <person name="Calhoun S."/>
            <person name="Haridas S."/>
            <person name="Kuo A."/>
            <person name="Mondo S."/>
            <person name="Pangilinan J."/>
            <person name="Riley R."/>
            <person name="Labutti K."/>
            <person name="Andreopoulos B."/>
            <person name="Lipzen A."/>
            <person name="Chen C."/>
            <person name="Yanf M."/>
            <person name="Daum C."/>
            <person name="Ng V."/>
            <person name="Clum A."/>
            <person name="Ohm R."/>
            <person name="Martin F."/>
            <person name="Silar P."/>
            <person name="Natvig D."/>
            <person name="Lalanne C."/>
            <person name="Gautier V."/>
            <person name="Ament-Velasquez S.L."/>
            <person name="Kruys A."/>
            <person name="Hutchinson M.I."/>
            <person name="Powell A.J."/>
            <person name="Barry K."/>
            <person name="Miller A.N."/>
            <person name="Grigoriev I.V."/>
            <person name="Debuchy R."/>
            <person name="Gladieux P."/>
            <person name="Thoren M.H."/>
            <person name="Johannesson H."/>
        </authorList>
    </citation>
    <scope>NUCLEOTIDE SEQUENCE</scope>
    <source>
        <strain evidence="5">CBS 141.50</strain>
    </source>
</reference>
<dbReference type="Pfam" id="PF00857">
    <property type="entry name" value="Isochorismatase"/>
    <property type="match status" value="1"/>
</dbReference>
<evidence type="ECO:0000256" key="2">
    <source>
        <dbReference type="ARBA" id="ARBA00022801"/>
    </source>
</evidence>
<organism evidence="5 6">
    <name type="scientific">Dichotomopilus funicola</name>
    <dbReference type="NCBI Taxonomy" id="1934379"/>
    <lineage>
        <taxon>Eukaryota</taxon>
        <taxon>Fungi</taxon>
        <taxon>Dikarya</taxon>
        <taxon>Ascomycota</taxon>
        <taxon>Pezizomycotina</taxon>
        <taxon>Sordariomycetes</taxon>
        <taxon>Sordariomycetidae</taxon>
        <taxon>Sordariales</taxon>
        <taxon>Chaetomiaceae</taxon>
        <taxon>Dichotomopilus</taxon>
    </lineage>
</organism>
<keyword evidence="6" id="KW-1185">Reference proteome</keyword>
<feature type="domain" description="Isochorismatase-like" evidence="4">
    <location>
        <begin position="218"/>
        <end position="295"/>
    </location>
</feature>
<dbReference type="InterPro" id="IPR000868">
    <property type="entry name" value="Isochorismatase-like_dom"/>
</dbReference>
<evidence type="ECO:0000313" key="6">
    <source>
        <dbReference type="Proteomes" id="UP001302676"/>
    </source>
</evidence>
<dbReference type="AlphaFoldDB" id="A0AAN6UZA4"/>
<accession>A0AAN6UZA4</accession>
<evidence type="ECO:0000259" key="4">
    <source>
        <dbReference type="Pfam" id="PF00857"/>
    </source>
</evidence>
<name>A0AAN6UZA4_9PEZI</name>
<feature type="compositionally biased region" description="Basic and acidic residues" evidence="3">
    <location>
        <begin position="7"/>
        <end position="17"/>
    </location>
</feature>
<sequence length="340" mass="38338">MSTGDQPDWRTKPRKDQSPTVIGDSKKFWKWSKEEGFDLTHPPTPNSDPVQPRLKLQCAMTPIVIDPAKTALLIIDLQNYDLHEASGNNNPEFYRAEDIILQYAIPAARETGIQIIWVTTGYSDQDLKQMDPGVFKTFNFMPVETSPDWQKLPLGQGWSNKGMFRNQKGVGDEIGEVKDKNGKVIDGGRILVKGSWNSWLHDPLSDAYYEGKRADVVPPDVHFHRNRSSGMCDRMKDVTRVLKQNNLQTFLFTGISIDQCVMGTLQDAYLKGFDTILLKDGCATDSPSYAQWSVEHSCLISWGFLSSCKDFAVTAGPKVDKMEDVEEAEFPEPFRSCRCS</sequence>
<dbReference type="GO" id="GO:0016787">
    <property type="term" value="F:hydrolase activity"/>
    <property type="evidence" value="ECO:0007669"/>
    <property type="project" value="UniProtKB-KW"/>
</dbReference>
<dbReference type="Gene3D" id="3.40.50.850">
    <property type="entry name" value="Isochorismatase-like"/>
    <property type="match status" value="1"/>
</dbReference>
<proteinExistence type="inferred from homology"/>
<dbReference type="EMBL" id="MU853606">
    <property type="protein sequence ID" value="KAK4141779.1"/>
    <property type="molecule type" value="Genomic_DNA"/>
</dbReference>
<evidence type="ECO:0000256" key="3">
    <source>
        <dbReference type="SAM" id="MobiDB-lite"/>
    </source>
</evidence>
<dbReference type="PANTHER" id="PTHR43540">
    <property type="entry name" value="PEROXYUREIDOACRYLATE/UREIDOACRYLATE AMIDOHYDROLASE-RELATED"/>
    <property type="match status" value="1"/>
</dbReference>
<dbReference type="SUPFAM" id="SSF52499">
    <property type="entry name" value="Isochorismatase-like hydrolases"/>
    <property type="match status" value="1"/>
</dbReference>
<dbReference type="Proteomes" id="UP001302676">
    <property type="component" value="Unassembled WGS sequence"/>
</dbReference>
<keyword evidence="2" id="KW-0378">Hydrolase</keyword>
<dbReference type="GeneID" id="87818057"/>
<dbReference type="InterPro" id="IPR050272">
    <property type="entry name" value="Isochorismatase-like_hydrls"/>
</dbReference>
<evidence type="ECO:0000313" key="5">
    <source>
        <dbReference type="EMBL" id="KAK4141779.1"/>
    </source>
</evidence>
<reference evidence="5" key="1">
    <citation type="journal article" date="2023" name="Mol. Phylogenet. Evol.">
        <title>Genome-scale phylogeny and comparative genomics of the fungal order Sordariales.</title>
        <authorList>
            <person name="Hensen N."/>
            <person name="Bonometti L."/>
            <person name="Westerberg I."/>
            <person name="Brannstrom I.O."/>
            <person name="Guillou S."/>
            <person name="Cros-Aarteil S."/>
            <person name="Calhoun S."/>
            <person name="Haridas S."/>
            <person name="Kuo A."/>
            <person name="Mondo S."/>
            <person name="Pangilinan J."/>
            <person name="Riley R."/>
            <person name="LaButti K."/>
            <person name="Andreopoulos B."/>
            <person name="Lipzen A."/>
            <person name="Chen C."/>
            <person name="Yan M."/>
            <person name="Daum C."/>
            <person name="Ng V."/>
            <person name="Clum A."/>
            <person name="Steindorff A."/>
            <person name="Ohm R.A."/>
            <person name="Martin F."/>
            <person name="Silar P."/>
            <person name="Natvig D.O."/>
            <person name="Lalanne C."/>
            <person name="Gautier V."/>
            <person name="Ament-Velasquez S.L."/>
            <person name="Kruys A."/>
            <person name="Hutchinson M.I."/>
            <person name="Powell A.J."/>
            <person name="Barry K."/>
            <person name="Miller A.N."/>
            <person name="Grigoriev I.V."/>
            <person name="Debuchy R."/>
            <person name="Gladieux P."/>
            <person name="Hiltunen Thoren M."/>
            <person name="Johannesson H."/>
        </authorList>
    </citation>
    <scope>NUCLEOTIDE SEQUENCE</scope>
    <source>
        <strain evidence="5">CBS 141.50</strain>
    </source>
</reference>